<dbReference type="InterPro" id="IPR051057">
    <property type="entry name" value="PI-PLC_domain"/>
</dbReference>
<protein>
    <recommendedName>
        <fullName evidence="1">Phosphatidylinositol-specific phospholipase C X domain-containing protein</fullName>
    </recommendedName>
</protein>
<dbReference type="GO" id="GO:0006629">
    <property type="term" value="P:lipid metabolic process"/>
    <property type="evidence" value="ECO:0007669"/>
    <property type="project" value="InterPro"/>
</dbReference>
<proteinExistence type="predicted"/>
<dbReference type="PANTHER" id="PTHR13593:SF113">
    <property type="entry name" value="SI:DKEY-266F7.9"/>
    <property type="match status" value="1"/>
</dbReference>
<name>A0A6G0WDT2_9STRA</name>
<dbReference type="Pfam" id="PF26146">
    <property type="entry name" value="PI-PLC_X"/>
    <property type="match status" value="1"/>
</dbReference>
<accession>A0A6G0WDT2</accession>
<dbReference type="InterPro" id="IPR017946">
    <property type="entry name" value="PLC-like_Pdiesterase_TIM-brl"/>
</dbReference>
<dbReference type="PANTHER" id="PTHR13593">
    <property type="match status" value="1"/>
</dbReference>
<dbReference type="Proteomes" id="UP000481153">
    <property type="component" value="Unassembled WGS sequence"/>
</dbReference>
<dbReference type="AlphaFoldDB" id="A0A6G0WDT2"/>
<dbReference type="GO" id="GO:0008081">
    <property type="term" value="F:phosphoric diester hydrolase activity"/>
    <property type="evidence" value="ECO:0007669"/>
    <property type="project" value="InterPro"/>
</dbReference>
<dbReference type="SMART" id="SM00148">
    <property type="entry name" value="PLCXc"/>
    <property type="match status" value="1"/>
</dbReference>
<organism evidence="2 3">
    <name type="scientific">Aphanomyces euteiches</name>
    <dbReference type="NCBI Taxonomy" id="100861"/>
    <lineage>
        <taxon>Eukaryota</taxon>
        <taxon>Sar</taxon>
        <taxon>Stramenopiles</taxon>
        <taxon>Oomycota</taxon>
        <taxon>Saprolegniomycetes</taxon>
        <taxon>Saprolegniales</taxon>
        <taxon>Verrucalvaceae</taxon>
        <taxon>Aphanomyces</taxon>
    </lineage>
</organism>
<evidence type="ECO:0000313" key="3">
    <source>
        <dbReference type="Proteomes" id="UP000481153"/>
    </source>
</evidence>
<dbReference type="SUPFAM" id="SSF51695">
    <property type="entry name" value="PLC-like phosphodiesterases"/>
    <property type="match status" value="1"/>
</dbReference>
<comment type="caution">
    <text evidence="2">The sequence shown here is derived from an EMBL/GenBank/DDBJ whole genome shotgun (WGS) entry which is preliminary data.</text>
</comment>
<gene>
    <name evidence="2" type="ORF">Ae201684_015984</name>
</gene>
<feature type="domain" description="Phosphatidylinositol-specific phospholipase C X" evidence="1">
    <location>
        <begin position="7"/>
        <end position="179"/>
    </location>
</feature>
<dbReference type="VEuPathDB" id="FungiDB:AeMF1_021281"/>
<sequence length="311" mass="35037">MTDCSDAMTDIPLHQLCLPGSHNSGSYGVHGKNVSGDCDAALVRYIKHVPGVAGFVARWAKCQRLSIMEQLDAGIRYFDMRIQVCHDDTIRLCHSLWSITLNDFLDQVHAFLDANPLELVVLDVNHIYLPHPRHHSRIAEACIQHLGRARVARAFDASPHMSLRAFRAKNVQVILIYHNADTAHLFDVWGPHSITAPWPNVASKTRIFSYAYEVLHARVLTPPQLHVLQLVPTARGKDLLRHLSVLKFSRPIVLEAPQWLLNLFDQTPALLPSCNIVLVDDCAWNDNALVTALLQLNERKAEMRIKSINIT</sequence>
<dbReference type="EMBL" id="VJMJ01000237">
    <property type="protein sequence ID" value="KAF0725651.1"/>
    <property type="molecule type" value="Genomic_DNA"/>
</dbReference>
<reference evidence="2 3" key="1">
    <citation type="submission" date="2019-07" db="EMBL/GenBank/DDBJ databases">
        <title>Genomics analysis of Aphanomyces spp. identifies a new class of oomycete effector associated with host adaptation.</title>
        <authorList>
            <person name="Gaulin E."/>
        </authorList>
    </citation>
    <scope>NUCLEOTIDE SEQUENCE [LARGE SCALE GENOMIC DNA]</scope>
    <source>
        <strain evidence="2 3">ATCC 201684</strain>
    </source>
</reference>
<evidence type="ECO:0000313" key="2">
    <source>
        <dbReference type="EMBL" id="KAF0725651.1"/>
    </source>
</evidence>
<dbReference type="CDD" id="cd08587">
    <property type="entry name" value="PI-PLCXDc_like"/>
    <property type="match status" value="1"/>
</dbReference>
<dbReference type="InterPro" id="IPR000909">
    <property type="entry name" value="PLipase_C_PInositol-sp_X_dom"/>
</dbReference>
<evidence type="ECO:0000259" key="1">
    <source>
        <dbReference type="SMART" id="SM00148"/>
    </source>
</evidence>
<dbReference type="Gene3D" id="3.20.20.190">
    <property type="entry name" value="Phosphatidylinositol (PI) phosphodiesterase"/>
    <property type="match status" value="1"/>
</dbReference>
<keyword evidence="3" id="KW-1185">Reference proteome</keyword>